<dbReference type="GO" id="GO:0006631">
    <property type="term" value="P:fatty acid metabolic process"/>
    <property type="evidence" value="ECO:0007669"/>
    <property type="project" value="TreeGrafter"/>
</dbReference>
<dbReference type="InterPro" id="IPR025110">
    <property type="entry name" value="AMP-bd_C"/>
</dbReference>
<evidence type="ECO:0000313" key="5">
    <source>
        <dbReference type="EMBL" id="SFV07818.1"/>
    </source>
</evidence>
<name>A0A1I7LDQ9_9BURK</name>
<feature type="domain" description="AMP-dependent synthetase/ligase" evidence="3">
    <location>
        <begin position="11"/>
        <end position="368"/>
    </location>
</feature>
<dbReference type="InterPro" id="IPR000873">
    <property type="entry name" value="AMP-dep_synth/lig_dom"/>
</dbReference>
<reference evidence="6" key="1">
    <citation type="submission" date="2016-10" db="EMBL/GenBank/DDBJ databases">
        <authorList>
            <person name="Varghese N."/>
            <person name="Submissions S."/>
        </authorList>
    </citation>
    <scope>NUCLEOTIDE SEQUENCE [LARGE SCALE GENOMIC DNA]</scope>
    <source>
        <strain evidence="6">CGMCC 1.11014</strain>
    </source>
</reference>
<dbReference type="STRING" id="1035707.SAMN05216552_102746"/>
<dbReference type="InterPro" id="IPR045851">
    <property type="entry name" value="AMP-bd_C_sf"/>
</dbReference>
<protein>
    <submittedName>
        <fullName evidence="5">Fatty-acyl-CoA synthase</fullName>
    </submittedName>
</protein>
<evidence type="ECO:0000256" key="2">
    <source>
        <dbReference type="ARBA" id="ARBA00022598"/>
    </source>
</evidence>
<comment type="similarity">
    <text evidence="1">Belongs to the ATP-dependent AMP-binding enzyme family.</text>
</comment>
<dbReference type="PANTHER" id="PTHR43201">
    <property type="entry name" value="ACYL-COA SYNTHETASE"/>
    <property type="match status" value="1"/>
</dbReference>
<dbReference type="Proteomes" id="UP000199391">
    <property type="component" value="Unassembled WGS sequence"/>
</dbReference>
<dbReference type="RefSeq" id="WP_177307462.1">
    <property type="nucleotide sequence ID" value="NZ_FPBO01000027.1"/>
</dbReference>
<proteinExistence type="inferred from homology"/>
<dbReference type="EMBL" id="FPBO01000027">
    <property type="protein sequence ID" value="SFV07818.1"/>
    <property type="molecule type" value="Genomic_DNA"/>
</dbReference>
<sequence>MLVIGDLSRLNAQRYPHKPALVMGEESVTYAQLDARSNQLAHALLVAGIGAGERVAILSHNRLEYAVVLQAVAKCGAMIVPLNFRFGAAEIGQVLSDAEPAMLFLEPEFEAAAREAIAALARPPALVLLAPGGDDSLAALMADRPATAPEVAVDPDSAAMVLYTSGTTGRPKGVLFSHAKFFRMFAATAIETRLVHEDVYLIAVPLFHTAGMNMALNQALFMGATGIVHRGRFDPATIFALIQRHRVTLAILVPTTVGLLAHHPDVPSYDLSSLNKIFYGSMPIAPQVLDKALRVFGGVRFNQIYGSTECGMVGILRAEDHVRHSQTTGREALLTACRIIGQDGAEVPVGEIGEVVVEQSRMGMMAYWRNDAATAETIRGGWIYSGDLARVEEQGFFTLVDRIKDVINSGGENIYPKEIETLIATHPAVREVAVFGIPDERYGETVCAALALHAGMTATAGEIEEFCAEHLARFKRPRRIEFHDALPRNASDKIMKTALRAPHWQGRSRMI</sequence>
<evidence type="ECO:0000259" key="3">
    <source>
        <dbReference type="Pfam" id="PF00501"/>
    </source>
</evidence>
<evidence type="ECO:0000256" key="1">
    <source>
        <dbReference type="ARBA" id="ARBA00006432"/>
    </source>
</evidence>
<dbReference type="FunFam" id="3.30.300.30:FF:000008">
    <property type="entry name" value="2,3-dihydroxybenzoate-AMP ligase"/>
    <property type="match status" value="1"/>
</dbReference>
<accession>A0A1I7LDQ9</accession>
<dbReference type="Pfam" id="PF13193">
    <property type="entry name" value="AMP-binding_C"/>
    <property type="match status" value="1"/>
</dbReference>
<dbReference type="Pfam" id="PF00501">
    <property type="entry name" value="AMP-binding"/>
    <property type="match status" value="1"/>
</dbReference>
<organism evidence="5 6">
    <name type="scientific">Pseudoduganella namucuonensis</name>
    <dbReference type="NCBI Taxonomy" id="1035707"/>
    <lineage>
        <taxon>Bacteria</taxon>
        <taxon>Pseudomonadati</taxon>
        <taxon>Pseudomonadota</taxon>
        <taxon>Betaproteobacteria</taxon>
        <taxon>Burkholderiales</taxon>
        <taxon>Oxalobacteraceae</taxon>
        <taxon>Telluria group</taxon>
        <taxon>Pseudoduganella</taxon>
    </lineage>
</organism>
<dbReference type="Gene3D" id="3.40.50.12780">
    <property type="entry name" value="N-terminal domain of ligase-like"/>
    <property type="match status" value="1"/>
</dbReference>
<dbReference type="InterPro" id="IPR020845">
    <property type="entry name" value="AMP-binding_CS"/>
</dbReference>
<dbReference type="AlphaFoldDB" id="A0A1I7LDQ9"/>
<dbReference type="SUPFAM" id="SSF56801">
    <property type="entry name" value="Acetyl-CoA synthetase-like"/>
    <property type="match status" value="1"/>
</dbReference>
<keyword evidence="2" id="KW-0436">Ligase</keyword>
<dbReference type="Gene3D" id="3.30.300.30">
    <property type="match status" value="1"/>
</dbReference>
<gene>
    <name evidence="5" type="ORF">SAMN05216552_102746</name>
</gene>
<keyword evidence="6" id="KW-1185">Reference proteome</keyword>
<dbReference type="PANTHER" id="PTHR43201:SF5">
    <property type="entry name" value="MEDIUM-CHAIN ACYL-COA LIGASE ACSF2, MITOCHONDRIAL"/>
    <property type="match status" value="1"/>
</dbReference>
<feature type="domain" description="AMP-binding enzyme C-terminal" evidence="4">
    <location>
        <begin position="418"/>
        <end position="493"/>
    </location>
</feature>
<dbReference type="GO" id="GO:0031956">
    <property type="term" value="F:medium-chain fatty acid-CoA ligase activity"/>
    <property type="evidence" value="ECO:0007669"/>
    <property type="project" value="TreeGrafter"/>
</dbReference>
<evidence type="ECO:0000259" key="4">
    <source>
        <dbReference type="Pfam" id="PF13193"/>
    </source>
</evidence>
<evidence type="ECO:0000313" key="6">
    <source>
        <dbReference type="Proteomes" id="UP000199391"/>
    </source>
</evidence>
<dbReference type="PROSITE" id="PS00455">
    <property type="entry name" value="AMP_BINDING"/>
    <property type="match status" value="1"/>
</dbReference>
<dbReference type="InterPro" id="IPR042099">
    <property type="entry name" value="ANL_N_sf"/>
</dbReference>